<evidence type="ECO:0000256" key="1">
    <source>
        <dbReference type="SAM" id="MobiDB-lite"/>
    </source>
</evidence>
<dbReference type="Proteomes" id="UP000823388">
    <property type="component" value="Chromosome 3N"/>
</dbReference>
<dbReference type="AlphaFoldDB" id="A0A8T0UCU5"/>
<gene>
    <name evidence="2" type="ORF">PVAP13_3NG184400</name>
</gene>
<protein>
    <submittedName>
        <fullName evidence="2">Uncharacterized protein</fullName>
    </submittedName>
</protein>
<organism evidence="2 3">
    <name type="scientific">Panicum virgatum</name>
    <name type="common">Blackwell switchgrass</name>
    <dbReference type="NCBI Taxonomy" id="38727"/>
    <lineage>
        <taxon>Eukaryota</taxon>
        <taxon>Viridiplantae</taxon>
        <taxon>Streptophyta</taxon>
        <taxon>Embryophyta</taxon>
        <taxon>Tracheophyta</taxon>
        <taxon>Spermatophyta</taxon>
        <taxon>Magnoliopsida</taxon>
        <taxon>Liliopsida</taxon>
        <taxon>Poales</taxon>
        <taxon>Poaceae</taxon>
        <taxon>PACMAD clade</taxon>
        <taxon>Panicoideae</taxon>
        <taxon>Panicodae</taxon>
        <taxon>Paniceae</taxon>
        <taxon>Panicinae</taxon>
        <taxon>Panicum</taxon>
        <taxon>Panicum sect. Hiantes</taxon>
    </lineage>
</organism>
<comment type="caution">
    <text evidence="2">The sequence shown here is derived from an EMBL/GenBank/DDBJ whole genome shotgun (WGS) entry which is preliminary data.</text>
</comment>
<proteinExistence type="predicted"/>
<reference evidence="2" key="1">
    <citation type="submission" date="2020-05" db="EMBL/GenBank/DDBJ databases">
        <title>WGS assembly of Panicum virgatum.</title>
        <authorList>
            <person name="Lovell J.T."/>
            <person name="Jenkins J."/>
            <person name="Shu S."/>
            <person name="Juenger T.E."/>
            <person name="Schmutz J."/>
        </authorList>
    </citation>
    <scope>NUCLEOTIDE SEQUENCE</scope>
    <source>
        <strain evidence="2">AP13</strain>
    </source>
</reference>
<evidence type="ECO:0000313" key="2">
    <source>
        <dbReference type="EMBL" id="KAG2620500.1"/>
    </source>
</evidence>
<keyword evidence="3" id="KW-1185">Reference proteome</keyword>
<evidence type="ECO:0000313" key="3">
    <source>
        <dbReference type="Proteomes" id="UP000823388"/>
    </source>
</evidence>
<feature type="compositionally biased region" description="Pro residues" evidence="1">
    <location>
        <begin position="11"/>
        <end position="20"/>
    </location>
</feature>
<feature type="compositionally biased region" description="Polar residues" evidence="1">
    <location>
        <begin position="25"/>
        <end position="52"/>
    </location>
</feature>
<feature type="region of interest" description="Disordered" evidence="1">
    <location>
        <begin position="1"/>
        <end position="61"/>
    </location>
</feature>
<sequence>MTAHREWAPEPGRPGAPPSKCPGTTLLTLRTATPSPSPQTSRVPLERSTNTHRAGKGRKEEGHKCHLINLSHLTRLKMNFLVGSVCCRPNTDFVVFERQIQL</sequence>
<name>A0A8T0UCU5_PANVG</name>
<accession>A0A8T0UCU5</accession>
<dbReference type="EMBL" id="CM029042">
    <property type="protein sequence ID" value="KAG2620500.1"/>
    <property type="molecule type" value="Genomic_DNA"/>
</dbReference>